<dbReference type="EMBL" id="VCQV01000002">
    <property type="protein sequence ID" value="TWP38655.1"/>
    <property type="molecule type" value="Genomic_DNA"/>
</dbReference>
<dbReference type="Gene3D" id="2.20.230.10">
    <property type="entry name" value="Resuscitation-promoting factor rpfb"/>
    <property type="match status" value="1"/>
</dbReference>
<sequence>MTSTLKHRRTIAAAAIILAGSALTACGTQSGTGAAGTSLATPSTSASAAPSTTHSTSATPTKKATKKAAKKATHKVTPAQTRAAAAKQVSRDEARPTATIRVVTQSRLLDFGVERHYDSSMANGTSKVQRPGVTGAQTVTLREILVNNQVQRYTVLKRVTTKSPVSKIIVIGTKKAVAPPTTNPPTSNPPTSGNGGLDLARAAMWDRIAACESGGNWHINTGNGYYGGLQFDLGTWIANGGGRFAARADLASRGQQITIANHLYDQRGLGPWGCAGAA</sequence>
<evidence type="ECO:0000313" key="7">
    <source>
        <dbReference type="EMBL" id="TWP38655.1"/>
    </source>
</evidence>
<gene>
    <name evidence="7" type="ORF">FGL98_02410</name>
</gene>
<dbReference type="PROSITE" id="PS51257">
    <property type="entry name" value="PROKAR_LIPOPROTEIN"/>
    <property type="match status" value="1"/>
</dbReference>
<name>A0A563E885_9MICO</name>
<dbReference type="SMART" id="SM01208">
    <property type="entry name" value="G5"/>
    <property type="match status" value="1"/>
</dbReference>
<evidence type="ECO:0000256" key="2">
    <source>
        <dbReference type="ARBA" id="ARBA00022729"/>
    </source>
</evidence>
<proteinExistence type="inferred from homology"/>
<dbReference type="CDD" id="cd13925">
    <property type="entry name" value="RPF"/>
    <property type="match status" value="1"/>
</dbReference>
<evidence type="ECO:0000313" key="8">
    <source>
        <dbReference type="Proteomes" id="UP000320244"/>
    </source>
</evidence>
<evidence type="ECO:0000256" key="3">
    <source>
        <dbReference type="ARBA" id="ARBA00022801"/>
    </source>
</evidence>
<comment type="caution">
    <text evidence="7">The sequence shown here is derived from an EMBL/GenBank/DDBJ whole genome shotgun (WGS) entry which is preliminary data.</text>
</comment>
<accession>A0A563E885</accession>
<dbReference type="AlphaFoldDB" id="A0A563E885"/>
<evidence type="ECO:0000256" key="5">
    <source>
        <dbReference type="SAM" id="SignalP"/>
    </source>
</evidence>
<evidence type="ECO:0000259" key="6">
    <source>
        <dbReference type="PROSITE" id="PS51109"/>
    </source>
</evidence>
<reference evidence="7 8" key="1">
    <citation type="submission" date="2019-05" db="EMBL/GenBank/DDBJ databases">
        <authorList>
            <person name="Lee S.D."/>
        </authorList>
    </citation>
    <scope>NUCLEOTIDE SEQUENCE [LARGE SCALE GENOMIC DNA]</scope>
    <source>
        <strain evidence="7 8">C5-26</strain>
    </source>
</reference>
<organism evidence="7 8">
    <name type="scientific">Leekyejoonella antrihumi</name>
    <dbReference type="NCBI Taxonomy" id="1660198"/>
    <lineage>
        <taxon>Bacteria</taxon>
        <taxon>Bacillati</taxon>
        <taxon>Actinomycetota</taxon>
        <taxon>Actinomycetes</taxon>
        <taxon>Micrococcales</taxon>
        <taxon>Dermacoccaceae</taxon>
        <taxon>Leekyejoonella</taxon>
    </lineage>
</organism>
<comment type="similarity">
    <text evidence="1">Belongs to the transglycosylase family. Rpf subfamily.</text>
</comment>
<dbReference type="InterPro" id="IPR023346">
    <property type="entry name" value="Lysozyme-like_dom_sf"/>
</dbReference>
<reference evidence="7 8" key="2">
    <citation type="submission" date="2019-08" db="EMBL/GenBank/DDBJ databases">
        <title>Jejuicoccus antrihumi gen. nov., sp. nov., a new member of the family Dermacoccaceae isolated from a cave.</title>
        <authorList>
            <person name="Schumann P."/>
            <person name="Kim I.S."/>
        </authorList>
    </citation>
    <scope>NUCLEOTIDE SEQUENCE [LARGE SCALE GENOMIC DNA]</scope>
    <source>
        <strain evidence="7 8">C5-26</strain>
    </source>
</reference>
<dbReference type="RefSeq" id="WP_146315058.1">
    <property type="nucleotide sequence ID" value="NZ_VCQV01000002.1"/>
</dbReference>
<feature type="chain" id="PRO_5039174170" evidence="5">
    <location>
        <begin position="25"/>
        <end position="278"/>
    </location>
</feature>
<feature type="signal peptide" evidence="5">
    <location>
        <begin position="1"/>
        <end position="24"/>
    </location>
</feature>
<evidence type="ECO:0000256" key="1">
    <source>
        <dbReference type="ARBA" id="ARBA00010830"/>
    </source>
</evidence>
<keyword evidence="3" id="KW-0378">Hydrolase</keyword>
<feature type="region of interest" description="Disordered" evidence="4">
    <location>
        <begin position="30"/>
        <end position="97"/>
    </location>
</feature>
<evidence type="ECO:0000256" key="4">
    <source>
        <dbReference type="SAM" id="MobiDB-lite"/>
    </source>
</evidence>
<dbReference type="SUPFAM" id="SSF53955">
    <property type="entry name" value="Lysozyme-like"/>
    <property type="match status" value="1"/>
</dbReference>
<dbReference type="PROSITE" id="PS51109">
    <property type="entry name" value="G5"/>
    <property type="match status" value="1"/>
</dbReference>
<dbReference type="Proteomes" id="UP000320244">
    <property type="component" value="Unassembled WGS sequence"/>
</dbReference>
<dbReference type="GO" id="GO:0016787">
    <property type="term" value="F:hydrolase activity"/>
    <property type="evidence" value="ECO:0007669"/>
    <property type="project" value="UniProtKB-KW"/>
</dbReference>
<dbReference type="OrthoDB" id="1404170at2"/>
<protein>
    <submittedName>
        <fullName evidence="7">Resuscitation-promoting factor</fullName>
    </submittedName>
</protein>
<dbReference type="Gene3D" id="1.10.530.10">
    <property type="match status" value="1"/>
</dbReference>
<dbReference type="InterPro" id="IPR010618">
    <property type="entry name" value="RPF"/>
</dbReference>
<feature type="compositionally biased region" description="Basic residues" evidence="4">
    <location>
        <begin position="63"/>
        <end position="74"/>
    </location>
</feature>
<dbReference type="Pfam" id="PF07501">
    <property type="entry name" value="G5"/>
    <property type="match status" value="1"/>
</dbReference>
<feature type="domain" description="G5" evidence="6">
    <location>
        <begin position="95"/>
        <end position="175"/>
    </location>
</feature>
<feature type="compositionally biased region" description="Low complexity" evidence="4">
    <location>
        <begin position="30"/>
        <end position="62"/>
    </location>
</feature>
<keyword evidence="2 5" id="KW-0732">Signal</keyword>
<dbReference type="Pfam" id="PF06737">
    <property type="entry name" value="Transglycosylas"/>
    <property type="match status" value="1"/>
</dbReference>
<keyword evidence="8" id="KW-1185">Reference proteome</keyword>
<dbReference type="InterPro" id="IPR011098">
    <property type="entry name" value="G5_dom"/>
</dbReference>